<keyword evidence="2" id="KW-0053">Apoptosis</keyword>
<keyword evidence="1 7" id="KW-0812">Transmembrane</keyword>
<dbReference type="InterPro" id="IPR003873">
    <property type="entry name" value="E_protein_CoV"/>
</dbReference>
<evidence type="ECO:0000256" key="1">
    <source>
        <dbReference type="ARBA" id="ARBA00022692"/>
    </source>
</evidence>
<accession>A0AA48UFJ5</accession>
<evidence type="ECO:0000256" key="4">
    <source>
        <dbReference type="ARBA" id="ARBA00022870"/>
    </source>
</evidence>
<dbReference type="GO" id="GO:0046760">
    <property type="term" value="P:viral budding from Golgi membrane"/>
    <property type="evidence" value="ECO:0007669"/>
    <property type="project" value="InterPro"/>
</dbReference>
<name>A0AA48UFJ5_9ALPC</name>
<keyword evidence="4" id="KW-1043">Host membrane</keyword>
<dbReference type="PROSITE" id="PS51926">
    <property type="entry name" value="COV_E"/>
    <property type="match status" value="1"/>
</dbReference>
<evidence type="ECO:0000256" key="5">
    <source>
        <dbReference type="ARBA" id="ARBA00022989"/>
    </source>
</evidence>
<sequence>MYPFHLVDQDSFLINAILLVFLLIFVLLLCITFIKLVQLCLICHHMMSGAVYQPIYKVYRVYKDFMRIEPMPTIDV</sequence>
<evidence type="ECO:0000313" key="8">
    <source>
        <dbReference type="EMBL" id="QGX41959.1"/>
    </source>
</evidence>
<evidence type="ECO:0000256" key="7">
    <source>
        <dbReference type="SAM" id="Phobius"/>
    </source>
</evidence>
<feature type="transmembrane region" description="Helical" evidence="7">
    <location>
        <begin position="12"/>
        <end position="37"/>
    </location>
</feature>
<evidence type="ECO:0000313" key="9">
    <source>
        <dbReference type="Proteomes" id="UP001202896"/>
    </source>
</evidence>
<evidence type="ECO:0000256" key="3">
    <source>
        <dbReference type="ARBA" id="ARBA00022812"/>
    </source>
</evidence>
<dbReference type="Proteomes" id="UP001202896">
    <property type="component" value="Segment"/>
</dbReference>
<keyword evidence="5 7" id="KW-1133">Transmembrane helix</keyword>
<dbReference type="Pfam" id="PF02723">
    <property type="entry name" value="CoV_E"/>
    <property type="match status" value="1"/>
</dbReference>
<keyword evidence="9" id="KW-1185">Reference proteome</keyword>
<keyword evidence="3" id="KW-1040">Host Golgi apparatus</keyword>
<evidence type="ECO:0000256" key="2">
    <source>
        <dbReference type="ARBA" id="ARBA00022703"/>
    </source>
</evidence>
<dbReference type="EMBL" id="MK472068">
    <property type="protein sequence ID" value="QGX41959.1"/>
    <property type="molecule type" value="Genomic_RNA"/>
</dbReference>
<protein>
    <submittedName>
        <fullName evidence="8">Envelope</fullName>
    </submittedName>
</protein>
<dbReference type="GO" id="GO:0016020">
    <property type="term" value="C:membrane"/>
    <property type="evidence" value="ECO:0007669"/>
    <property type="project" value="InterPro"/>
</dbReference>
<organism evidence="8 9">
    <name type="scientific">alphacoronavirus sp. WA2028</name>
    <dbReference type="NCBI Taxonomy" id="3070154"/>
    <lineage>
        <taxon>Viruses</taxon>
        <taxon>Riboviria</taxon>
        <taxon>Orthornavirae</taxon>
        <taxon>Pisuviricota</taxon>
        <taxon>Pisoniviricetes</taxon>
        <taxon>Nidovirales</taxon>
        <taxon>Cornidovirineae</taxon>
        <taxon>Coronaviridae</taxon>
        <taxon>Orthocoronavirinae</taxon>
        <taxon>Alphacoronavirus</taxon>
        <taxon>Nyctacovirus</taxon>
        <taxon>Alphacoronavirus chalinolobi</taxon>
        <taxon>Alphacoronavirus WA2028</taxon>
    </lineage>
</organism>
<proteinExistence type="predicted"/>
<keyword evidence="6 7" id="KW-0472">Membrane</keyword>
<reference evidence="8 9" key="1">
    <citation type="submission" date="2019-01" db="EMBL/GenBank/DDBJ databases">
        <title>Diversity of Adenoviruses, Coronaviruses and Paramyxoviruses in Western Australian microbat communities.</title>
        <authorList>
            <person name="O'Dea M."/>
            <person name="Prada D."/>
            <person name="Jackson B."/>
            <person name="Boyd V."/>
            <person name="Baker M."/>
        </authorList>
    </citation>
    <scope>NUCLEOTIDE SEQUENCE [LARGE SCALE GENOMIC DNA]</scope>
    <source>
        <strain evidence="8">WA2028</strain>
    </source>
</reference>
<evidence type="ECO:0000256" key="6">
    <source>
        <dbReference type="ARBA" id="ARBA00023136"/>
    </source>
</evidence>